<dbReference type="AlphaFoldDB" id="A0A918PRB6"/>
<sequence>MNIKELNQLLGNIDIYLLDQVLKGRFDHQMRILDAGCGEGRNIIYFLQEGYQVFGLDENPLAVKMARAYVKTLQPGYDPLRIQVAKVEDMPFHNGAFQAIISSAVLHFARDEDHFRAQFSEMMRVLDRDGILFLRMTVENKEVEAKPLREGRFLLPDGSERFVLADSLLEELMKEHALALIEPYKKVVVNQQRAMGTLVLKKV</sequence>
<feature type="domain" description="Methyltransferase type 11" evidence="1">
    <location>
        <begin position="33"/>
        <end position="134"/>
    </location>
</feature>
<evidence type="ECO:0000259" key="1">
    <source>
        <dbReference type="Pfam" id="PF08241"/>
    </source>
</evidence>
<dbReference type="Gene3D" id="3.40.50.150">
    <property type="entry name" value="Vaccinia Virus protein VP39"/>
    <property type="match status" value="1"/>
</dbReference>
<dbReference type="Pfam" id="PF08241">
    <property type="entry name" value="Methyltransf_11"/>
    <property type="match status" value="1"/>
</dbReference>
<dbReference type="EMBL" id="BMWX01000002">
    <property type="protein sequence ID" value="GGZ19316.1"/>
    <property type="molecule type" value="Genomic_DNA"/>
</dbReference>
<evidence type="ECO:0000313" key="3">
    <source>
        <dbReference type="Proteomes" id="UP000619457"/>
    </source>
</evidence>
<organism evidence="2 3">
    <name type="scientific">Echinicola pacifica</name>
    <dbReference type="NCBI Taxonomy" id="346377"/>
    <lineage>
        <taxon>Bacteria</taxon>
        <taxon>Pseudomonadati</taxon>
        <taxon>Bacteroidota</taxon>
        <taxon>Cytophagia</taxon>
        <taxon>Cytophagales</taxon>
        <taxon>Cyclobacteriaceae</taxon>
        <taxon>Echinicola</taxon>
    </lineage>
</organism>
<accession>A0A918PRB6</accession>
<name>A0A918PRB6_9BACT</name>
<proteinExistence type="predicted"/>
<dbReference type="CDD" id="cd02440">
    <property type="entry name" value="AdoMet_MTases"/>
    <property type="match status" value="1"/>
</dbReference>
<dbReference type="PANTHER" id="PTHR43861">
    <property type="entry name" value="TRANS-ACONITATE 2-METHYLTRANSFERASE-RELATED"/>
    <property type="match status" value="1"/>
</dbReference>
<gene>
    <name evidence="2" type="ORF">GCM10007049_09600</name>
</gene>
<dbReference type="InterPro" id="IPR013216">
    <property type="entry name" value="Methyltransf_11"/>
</dbReference>
<keyword evidence="3" id="KW-1185">Reference proteome</keyword>
<dbReference type="GO" id="GO:0008757">
    <property type="term" value="F:S-adenosylmethionine-dependent methyltransferase activity"/>
    <property type="evidence" value="ECO:0007669"/>
    <property type="project" value="InterPro"/>
</dbReference>
<comment type="caution">
    <text evidence="2">The sequence shown here is derived from an EMBL/GenBank/DDBJ whole genome shotgun (WGS) entry which is preliminary data.</text>
</comment>
<reference evidence="2" key="1">
    <citation type="journal article" date="2014" name="Int. J. Syst. Evol. Microbiol.">
        <title>Complete genome sequence of Corynebacterium casei LMG S-19264T (=DSM 44701T), isolated from a smear-ripened cheese.</title>
        <authorList>
            <consortium name="US DOE Joint Genome Institute (JGI-PGF)"/>
            <person name="Walter F."/>
            <person name="Albersmeier A."/>
            <person name="Kalinowski J."/>
            <person name="Ruckert C."/>
        </authorList>
    </citation>
    <scope>NUCLEOTIDE SEQUENCE</scope>
    <source>
        <strain evidence="2">KCTC 12368</strain>
    </source>
</reference>
<dbReference type="RefSeq" id="WP_018472526.1">
    <property type="nucleotide sequence ID" value="NZ_BMWX01000002.1"/>
</dbReference>
<protein>
    <recommendedName>
        <fullName evidence="1">Methyltransferase type 11 domain-containing protein</fullName>
    </recommendedName>
</protein>
<dbReference type="InterPro" id="IPR029063">
    <property type="entry name" value="SAM-dependent_MTases_sf"/>
</dbReference>
<dbReference type="SUPFAM" id="SSF53335">
    <property type="entry name" value="S-adenosyl-L-methionine-dependent methyltransferases"/>
    <property type="match status" value="1"/>
</dbReference>
<dbReference type="Proteomes" id="UP000619457">
    <property type="component" value="Unassembled WGS sequence"/>
</dbReference>
<evidence type="ECO:0000313" key="2">
    <source>
        <dbReference type="EMBL" id="GGZ19316.1"/>
    </source>
</evidence>
<reference evidence="2" key="2">
    <citation type="submission" date="2020-09" db="EMBL/GenBank/DDBJ databases">
        <authorList>
            <person name="Sun Q."/>
            <person name="Kim S."/>
        </authorList>
    </citation>
    <scope>NUCLEOTIDE SEQUENCE</scope>
    <source>
        <strain evidence="2">KCTC 12368</strain>
    </source>
</reference>